<name>A0A833WDW0_PHYIN</name>
<feature type="signal peptide" evidence="1">
    <location>
        <begin position="1"/>
        <end position="22"/>
    </location>
</feature>
<feature type="chain" id="PRO_5036239857" evidence="1">
    <location>
        <begin position="23"/>
        <end position="170"/>
    </location>
</feature>
<dbReference type="Proteomes" id="UP000704712">
    <property type="component" value="Unassembled WGS sequence"/>
</dbReference>
<comment type="caution">
    <text evidence="2">The sequence shown here is derived from an EMBL/GenBank/DDBJ whole genome shotgun (WGS) entry which is preliminary data.</text>
</comment>
<dbReference type="AlphaFoldDB" id="A0A833WDW0"/>
<proteinExistence type="predicted"/>
<dbReference type="Proteomes" id="UP000602510">
    <property type="component" value="Unassembled WGS sequence"/>
</dbReference>
<sequence length="170" mass="19378">MGLMHRLLLLATLALLCTLAKAAGFDHAKVPRTVERGGGARQLRTATMSDDEARGWKLRSFFESYLKDRKIKNWIKGKVTDDFVLSELKLVRLPGKNLADDPNFKLFQKFKIDGWLEEKATTTKAWENLGLNLLPIDRVSKTDMFKTYTQYVMAINKKASELDIDKLEGL</sequence>
<accession>A0A833WDW0</accession>
<evidence type="ECO:0000256" key="1">
    <source>
        <dbReference type="SAM" id="SignalP"/>
    </source>
</evidence>
<dbReference type="EMBL" id="WSZM01000190">
    <property type="protein sequence ID" value="KAF4038673.1"/>
    <property type="molecule type" value="Genomic_DNA"/>
</dbReference>
<gene>
    <name evidence="2" type="ORF">GN244_ATG09201</name>
    <name evidence="3" type="ORF">GN958_ATG13459</name>
</gene>
<keyword evidence="1" id="KW-0732">Signal</keyword>
<organism evidence="2 4">
    <name type="scientific">Phytophthora infestans</name>
    <name type="common">Potato late blight agent</name>
    <name type="synonym">Botrytis infestans</name>
    <dbReference type="NCBI Taxonomy" id="4787"/>
    <lineage>
        <taxon>Eukaryota</taxon>
        <taxon>Sar</taxon>
        <taxon>Stramenopiles</taxon>
        <taxon>Oomycota</taxon>
        <taxon>Peronosporomycetes</taxon>
        <taxon>Peronosporales</taxon>
        <taxon>Peronosporaceae</taxon>
        <taxon>Phytophthora</taxon>
    </lineage>
</organism>
<evidence type="ECO:0000313" key="2">
    <source>
        <dbReference type="EMBL" id="KAF4038673.1"/>
    </source>
</evidence>
<keyword evidence="4" id="KW-1185">Reference proteome</keyword>
<protein>
    <submittedName>
        <fullName evidence="2">RXLR phytopathogen effector protein</fullName>
    </submittedName>
</protein>
<dbReference type="EMBL" id="JAACNO010001833">
    <property type="protein sequence ID" value="KAF4137329.1"/>
    <property type="molecule type" value="Genomic_DNA"/>
</dbReference>
<evidence type="ECO:0000313" key="3">
    <source>
        <dbReference type="EMBL" id="KAF4137329.1"/>
    </source>
</evidence>
<reference evidence="2" key="1">
    <citation type="submission" date="2020-04" db="EMBL/GenBank/DDBJ databases">
        <title>Hybrid Assembly of Korean Phytophthora infestans isolates.</title>
        <authorList>
            <person name="Prokchorchik M."/>
            <person name="Lee Y."/>
            <person name="Seo J."/>
            <person name="Cho J.-H."/>
            <person name="Park Y.-E."/>
            <person name="Jang D.-C."/>
            <person name="Im J.-S."/>
            <person name="Choi J.-G."/>
            <person name="Park H.-J."/>
            <person name="Lee G.-B."/>
            <person name="Lee Y.-G."/>
            <person name="Hong S.-Y."/>
            <person name="Cho K."/>
            <person name="Sohn K.H."/>
        </authorList>
    </citation>
    <scope>NUCLEOTIDE SEQUENCE</scope>
    <source>
        <strain evidence="2">KR_1_A1</strain>
        <strain evidence="3">KR_2_A2</strain>
    </source>
</reference>
<evidence type="ECO:0000313" key="4">
    <source>
        <dbReference type="Proteomes" id="UP000602510"/>
    </source>
</evidence>